<evidence type="ECO:0000256" key="1">
    <source>
        <dbReference type="ARBA" id="ARBA00023004"/>
    </source>
</evidence>
<name>A0ABU3NSH0_9FIRM</name>
<feature type="domain" description="Ferrous iron transporter FeoA-like" evidence="2">
    <location>
        <begin position="7"/>
        <end position="79"/>
    </location>
</feature>
<accession>A0ABU3NSH0</accession>
<gene>
    <name evidence="3" type="ORF">Q4T40_00745</name>
</gene>
<dbReference type="RefSeq" id="WP_413778343.1">
    <property type="nucleotide sequence ID" value="NZ_JAUOZS010000001.1"/>
</dbReference>
<reference evidence="3 4" key="1">
    <citation type="submission" date="2023-07" db="EMBL/GenBank/DDBJ databases">
        <title>The novel representative of Negativicutes class, Anaeroselena agilis gen. nov. sp. nov.</title>
        <authorList>
            <person name="Prokofeva M.I."/>
            <person name="Elcheninov A.G."/>
            <person name="Klyukina A."/>
            <person name="Kublanov I.V."/>
            <person name="Frolov E.N."/>
            <person name="Podosokorskaya O.A."/>
        </authorList>
    </citation>
    <scope>NUCLEOTIDE SEQUENCE [LARGE SCALE GENOMIC DNA]</scope>
    <source>
        <strain evidence="3 4">4137-cl</strain>
    </source>
</reference>
<dbReference type="Proteomes" id="UP001254848">
    <property type="component" value="Unassembled WGS sequence"/>
</dbReference>
<dbReference type="Pfam" id="PF04023">
    <property type="entry name" value="FeoA"/>
    <property type="match status" value="1"/>
</dbReference>
<dbReference type="InterPro" id="IPR038157">
    <property type="entry name" value="FeoA_core_dom"/>
</dbReference>
<dbReference type="InterPro" id="IPR008988">
    <property type="entry name" value="Transcriptional_repressor_C"/>
</dbReference>
<keyword evidence="4" id="KW-1185">Reference proteome</keyword>
<dbReference type="PANTHER" id="PTHR42954">
    <property type="entry name" value="FE(2+) TRANSPORT PROTEIN A"/>
    <property type="match status" value="1"/>
</dbReference>
<comment type="caution">
    <text evidence="3">The sequence shown here is derived from an EMBL/GenBank/DDBJ whole genome shotgun (WGS) entry which is preliminary data.</text>
</comment>
<proteinExistence type="predicted"/>
<evidence type="ECO:0000259" key="2">
    <source>
        <dbReference type="SMART" id="SM00899"/>
    </source>
</evidence>
<dbReference type="InterPro" id="IPR007167">
    <property type="entry name" value="Fe-transptr_FeoA-like"/>
</dbReference>
<organism evidence="3 4">
    <name type="scientific">Anaeroselena agilis</name>
    <dbReference type="NCBI Taxonomy" id="3063788"/>
    <lineage>
        <taxon>Bacteria</taxon>
        <taxon>Bacillati</taxon>
        <taxon>Bacillota</taxon>
        <taxon>Negativicutes</taxon>
        <taxon>Acetonemataceae</taxon>
        <taxon>Anaeroselena</taxon>
    </lineage>
</organism>
<evidence type="ECO:0000313" key="4">
    <source>
        <dbReference type="Proteomes" id="UP001254848"/>
    </source>
</evidence>
<dbReference type="SUPFAM" id="SSF50037">
    <property type="entry name" value="C-terminal domain of transcriptional repressors"/>
    <property type="match status" value="1"/>
</dbReference>
<dbReference type="InterPro" id="IPR052713">
    <property type="entry name" value="FeoA"/>
</dbReference>
<dbReference type="PANTHER" id="PTHR42954:SF2">
    <property type="entry name" value="FE(2+) TRANSPORT PROTEIN A"/>
    <property type="match status" value="1"/>
</dbReference>
<dbReference type="EMBL" id="JAUOZS010000001">
    <property type="protein sequence ID" value="MDT8899775.1"/>
    <property type="molecule type" value="Genomic_DNA"/>
</dbReference>
<dbReference type="Gene3D" id="2.30.30.90">
    <property type="match status" value="1"/>
</dbReference>
<dbReference type="SMART" id="SM00899">
    <property type="entry name" value="FeoA"/>
    <property type="match status" value="1"/>
</dbReference>
<evidence type="ECO:0000313" key="3">
    <source>
        <dbReference type="EMBL" id="MDT8899775.1"/>
    </source>
</evidence>
<protein>
    <submittedName>
        <fullName evidence="3">FeoA family protein</fullName>
    </submittedName>
</protein>
<sequence>MNSPARLSLADLPVGSACRVNSVELAGLLKRRILDLGIIPGTVVECIRKSPAGDPTAYGVRGATIALRHDDASRIKISLI</sequence>
<keyword evidence="1" id="KW-0408">Iron</keyword>